<evidence type="ECO:0000256" key="4">
    <source>
        <dbReference type="ARBA" id="ARBA00023136"/>
    </source>
</evidence>
<dbReference type="GO" id="GO:0016020">
    <property type="term" value="C:membrane"/>
    <property type="evidence" value="ECO:0007669"/>
    <property type="project" value="UniProtKB-SubCell"/>
</dbReference>
<dbReference type="PANTHER" id="PTHR26451">
    <property type="entry name" value="G_PROTEIN_RECEP_F1_2 DOMAIN-CONTAINING PROTEIN"/>
    <property type="match status" value="1"/>
</dbReference>
<evidence type="ECO:0000256" key="5">
    <source>
        <dbReference type="SAM" id="MobiDB-lite"/>
    </source>
</evidence>
<evidence type="ECO:0000256" key="3">
    <source>
        <dbReference type="ARBA" id="ARBA00022989"/>
    </source>
</evidence>
<feature type="transmembrane region" description="Helical" evidence="6">
    <location>
        <begin position="235"/>
        <end position="256"/>
    </location>
</feature>
<dbReference type="PROSITE" id="PS50262">
    <property type="entry name" value="G_PROTEIN_RECEP_F1_2"/>
    <property type="match status" value="1"/>
</dbReference>
<dbReference type="SUPFAM" id="SSF81321">
    <property type="entry name" value="Family A G protein-coupled receptor-like"/>
    <property type="match status" value="1"/>
</dbReference>
<dbReference type="SMART" id="SM01381">
    <property type="entry name" value="7TM_GPCR_Srsx"/>
    <property type="match status" value="1"/>
</dbReference>
<feature type="transmembrane region" description="Helical" evidence="6">
    <location>
        <begin position="184"/>
        <end position="208"/>
    </location>
</feature>
<feature type="compositionally biased region" description="Basic and acidic residues" evidence="5">
    <location>
        <begin position="354"/>
        <end position="363"/>
    </location>
</feature>
<evidence type="ECO:0000256" key="6">
    <source>
        <dbReference type="SAM" id="Phobius"/>
    </source>
</evidence>
<keyword evidence="2 6" id="KW-0812">Transmembrane</keyword>
<feature type="compositionally biased region" description="Polar residues" evidence="5">
    <location>
        <begin position="340"/>
        <end position="353"/>
    </location>
</feature>
<evidence type="ECO:0000256" key="2">
    <source>
        <dbReference type="ARBA" id="ARBA00022692"/>
    </source>
</evidence>
<keyword evidence="3 6" id="KW-1133">Transmembrane helix</keyword>
<name>A0A8J9YUV9_BRALA</name>
<dbReference type="AlphaFoldDB" id="A0A8J9YUV9"/>
<dbReference type="EMBL" id="OV696697">
    <property type="protein sequence ID" value="CAH1242155.1"/>
    <property type="molecule type" value="Genomic_DNA"/>
</dbReference>
<feature type="domain" description="G-protein coupled receptors family 1 profile" evidence="7">
    <location>
        <begin position="42"/>
        <end position="293"/>
    </location>
</feature>
<protein>
    <submittedName>
        <fullName evidence="8">OR10G9 protein</fullName>
    </submittedName>
</protein>
<feature type="transmembrane region" description="Helical" evidence="6">
    <location>
        <begin position="276"/>
        <end position="295"/>
    </location>
</feature>
<evidence type="ECO:0000259" key="7">
    <source>
        <dbReference type="PROSITE" id="PS50262"/>
    </source>
</evidence>
<feature type="transmembrane region" description="Helical" evidence="6">
    <location>
        <begin position="29"/>
        <end position="49"/>
    </location>
</feature>
<dbReference type="CDD" id="cd00637">
    <property type="entry name" value="7tm_classA_rhodopsin-like"/>
    <property type="match status" value="1"/>
</dbReference>
<feature type="region of interest" description="Disordered" evidence="5">
    <location>
        <begin position="338"/>
        <end position="363"/>
    </location>
</feature>
<dbReference type="PANTHER" id="PTHR26451:SF897">
    <property type="entry name" value="TRACE AMINE-ASSOCIATED RECEPTOR 5-LIKE"/>
    <property type="match status" value="1"/>
</dbReference>
<gene>
    <name evidence="8" type="primary">OR10G9</name>
    <name evidence="8" type="ORF">BLAG_LOCUS5481</name>
</gene>
<evidence type="ECO:0000256" key="1">
    <source>
        <dbReference type="ARBA" id="ARBA00004370"/>
    </source>
</evidence>
<dbReference type="Gene3D" id="1.20.1070.10">
    <property type="entry name" value="Rhodopsin 7-helix transmembrane proteins"/>
    <property type="match status" value="1"/>
</dbReference>
<evidence type="ECO:0000313" key="9">
    <source>
        <dbReference type="Proteomes" id="UP000838412"/>
    </source>
</evidence>
<keyword evidence="4 6" id="KW-0472">Membrane</keyword>
<dbReference type="PRINTS" id="PR00237">
    <property type="entry name" value="GPCRRHODOPSN"/>
</dbReference>
<comment type="subcellular location">
    <subcellularLocation>
        <location evidence="1">Membrane</location>
    </subcellularLocation>
</comment>
<dbReference type="Proteomes" id="UP000838412">
    <property type="component" value="Chromosome 12"/>
</dbReference>
<dbReference type="InterPro" id="IPR000276">
    <property type="entry name" value="GPCR_Rhodpsn"/>
</dbReference>
<sequence length="363" mass="40115">MDDQKDDSQYSDEADITISLGPASPGLQAAYLVISFIVVLAANSLLILLVCRKEYLRQPRYYLRCHLAVNDMLFTLVQIPRYTHGILQSTSQLHSFSCTDNRIVSTTAVLSTYGVYLLMAIDIYYFICYPLQYESKVTTTRLAMGLGLVDTFSIICGAVPLILVRQADQNISCLMKIRSSQPAFVFRTIGIVAQVISILVIIGLYYIVLKEAKRQQERDEHRPVKFYKTKGFKTMAPHAIVLTTTIVTTTFLAVSLAKGNAENEEPSMAVVIVEKAAILLNLTVSSMLNPVIYSLRLPEFRRALREMCGRPPTAAVGPAVPSQRRGRVIGVRAVDLASSDVGSSDPPGNNSNDVNKDLPRICT</sequence>
<proteinExistence type="predicted"/>
<organism evidence="8 9">
    <name type="scientific">Branchiostoma lanceolatum</name>
    <name type="common">Common lancelet</name>
    <name type="synonym">Amphioxus lanceolatum</name>
    <dbReference type="NCBI Taxonomy" id="7740"/>
    <lineage>
        <taxon>Eukaryota</taxon>
        <taxon>Metazoa</taxon>
        <taxon>Chordata</taxon>
        <taxon>Cephalochordata</taxon>
        <taxon>Leptocardii</taxon>
        <taxon>Amphioxiformes</taxon>
        <taxon>Branchiostomatidae</taxon>
        <taxon>Branchiostoma</taxon>
    </lineage>
</organism>
<dbReference type="InterPro" id="IPR017452">
    <property type="entry name" value="GPCR_Rhodpsn_7TM"/>
</dbReference>
<reference evidence="8" key="1">
    <citation type="submission" date="2022-01" db="EMBL/GenBank/DDBJ databases">
        <authorList>
            <person name="Braso-Vives M."/>
        </authorList>
    </citation>
    <scope>NUCLEOTIDE SEQUENCE</scope>
</reference>
<dbReference type="Pfam" id="PF00001">
    <property type="entry name" value="7tm_1"/>
    <property type="match status" value="1"/>
</dbReference>
<feature type="transmembrane region" description="Helical" evidence="6">
    <location>
        <begin position="113"/>
        <end position="131"/>
    </location>
</feature>
<accession>A0A8J9YUV9</accession>
<feature type="transmembrane region" description="Helical" evidence="6">
    <location>
        <begin position="143"/>
        <end position="164"/>
    </location>
</feature>
<dbReference type="OrthoDB" id="6147321at2759"/>
<keyword evidence="9" id="KW-1185">Reference proteome</keyword>
<dbReference type="InterPro" id="IPR052921">
    <property type="entry name" value="GPCR1_Superfamily_Member"/>
</dbReference>
<evidence type="ECO:0000313" key="8">
    <source>
        <dbReference type="EMBL" id="CAH1242155.1"/>
    </source>
</evidence>
<dbReference type="GO" id="GO:0004930">
    <property type="term" value="F:G protein-coupled receptor activity"/>
    <property type="evidence" value="ECO:0007669"/>
    <property type="project" value="InterPro"/>
</dbReference>